<feature type="compositionally biased region" description="Basic and acidic residues" evidence="1">
    <location>
        <begin position="210"/>
        <end position="227"/>
    </location>
</feature>
<accession>A0A5Q4BV03</accession>
<protein>
    <submittedName>
        <fullName evidence="3">D-serine dehydratase</fullName>
    </submittedName>
</protein>
<evidence type="ECO:0000259" key="2">
    <source>
        <dbReference type="Pfam" id="PF01168"/>
    </source>
</evidence>
<name>A0A5Q4BV03_9PEZI</name>
<dbReference type="Proteomes" id="UP000326340">
    <property type="component" value="Unassembled WGS sequence"/>
</dbReference>
<comment type="caution">
    <text evidence="3">The sequence shown here is derived from an EMBL/GenBank/DDBJ whole genome shotgun (WGS) entry which is preliminary data.</text>
</comment>
<dbReference type="GO" id="GO:0036088">
    <property type="term" value="P:D-serine catabolic process"/>
    <property type="evidence" value="ECO:0007669"/>
    <property type="project" value="TreeGrafter"/>
</dbReference>
<dbReference type="Gene3D" id="2.40.37.20">
    <property type="entry name" value="D-serine dehydratase-like domain"/>
    <property type="match status" value="1"/>
</dbReference>
<dbReference type="AlphaFoldDB" id="A0A5Q4BV03"/>
<dbReference type="InterPro" id="IPR042208">
    <property type="entry name" value="D-ser_dehydrat-like_sf"/>
</dbReference>
<gene>
    <name evidence="3" type="ORF">CSHISOI_04637</name>
</gene>
<dbReference type="PANTHER" id="PTHR28004">
    <property type="entry name" value="ZGC:162816-RELATED"/>
    <property type="match status" value="1"/>
</dbReference>
<dbReference type="InterPro" id="IPR051466">
    <property type="entry name" value="D-amino_acid_metab_enzyme"/>
</dbReference>
<feature type="domain" description="Alanine racemase N-terminal" evidence="2">
    <location>
        <begin position="34"/>
        <end position="189"/>
    </location>
</feature>
<dbReference type="Gene3D" id="3.20.20.10">
    <property type="entry name" value="Alanine racemase"/>
    <property type="match status" value="1"/>
</dbReference>
<sequence length="341" mass="36393">MSIPQRIAPSAEVLRDFYLGKDAHDVPRPAAVLDVAKIRRHCQSMLDAVESLGVGFRAHVKTHKTKEVARLQAGEKSQEVNFIVSTVAEIEHLLPVFDDLKQAGRRVNVLYGVPLPGSQVVRLAALSKHLGRNGLAVIVDHPSQLESVGRLRELGGFPVGVFLKVDTGYHRAGLPPAALNKGGAAGTARPARCRGQGDPFGAVLPQQPELQRHDGRPGDAQPGRRDRGALHAHADLLLSRGPREITVSVGASPQVTSIENLTARAEGGPGEQRLRAAISTVMAGAEAREGLRPKLELHAGVYSVLDMQQVSTRSRTSLGGYEDEVAITVAADSAGDYEIAH</sequence>
<keyword evidence="4" id="KW-1185">Reference proteome</keyword>
<dbReference type="PANTHER" id="PTHR28004:SF2">
    <property type="entry name" value="D-SERINE DEHYDRATASE"/>
    <property type="match status" value="1"/>
</dbReference>
<dbReference type="GO" id="GO:0008721">
    <property type="term" value="F:D-serine ammonia-lyase activity"/>
    <property type="evidence" value="ECO:0007669"/>
    <property type="project" value="TreeGrafter"/>
</dbReference>
<dbReference type="OrthoDB" id="20198at2759"/>
<dbReference type="Pfam" id="PF01168">
    <property type="entry name" value="Ala_racemase_N"/>
    <property type="match status" value="1"/>
</dbReference>
<dbReference type="InterPro" id="IPR029066">
    <property type="entry name" value="PLP-binding_barrel"/>
</dbReference>
<feature type="region of interest" description="Disordered" evidence="1">
    <location>
        <begin position="180"/>
        <end position="227"/>
    </location>
</feature>
<dbReference type="InterPro" id="IPR001608">
    <property type="entry name" value="Ala_racemase_N"/>
</dbReference>
<evidence type="ECO:0000313" key="3">
    <source>
        <dbReference type="EMBL" id="TQN70828.1"/>
    </source>
</evidence>
<evidence type="ECO:0000313" key="4">
    <source>
        <dbReference type="Proteomes" id="UP000326340"/>
    </source>
</evidence>
<dbReference type="SUPFAM" id="SSF51419">
    <property type="entry name" value="PLP-binding barrel"/>
    <property type="match status" value="1"/>
</dbReference>
<evidence type="ECO:0000256" key="1">
    <source>
        <dbReference type="SAM" id="MobiDB-lite"/>
    </source>
</evidence>
<organism evidence="3 4">
    <name type="scientific">Colletotrichum shisoi</name>
    <dbReference type="NCBI Taxonomy" id="2078593"/>
    <lineage>
        <taxon>Eukaryota</taxon>
        <taxon>Fungi</taxon>
        <taxon>Dikarya</taxon>
        <taxon>Ascomycota</taxon>
        <taxon>Pezizomycotina</taxon>
        <taxon>Sordariomycetes</taxon>
        <taxon>Hypocreomycetidae</taxon>
        <taxon>Glomerellales</taxon>
        <taxon>Glomerellaceae</taxon>
        <taxon>Colletotrichum</taxon>
        <taxon>Colletotrichum destructivum species complex</taxon>
    </lineage>
</organism>
<proteinExistence type="predicted"/>
<dbReference type="EMBL" id="PUHP01000335">
    <property type="protein sequence ID" value="TQN70828.1"/>
    <property type="molecule type" value="Genomic_DNA"/>
</dbReference>
<reference evidence="3 4" key="1">
    <citation type="journal article" date="2019" name="Sci. Rep.">
        <title>Colletotrichum shisoi sp. nov., an anthracnose pathogen of Perilla frutescens in Japan: molecular phylogenetic, morphological and genomic evidence.</title>
        <authorList>
            <person name="Gan P."/>
            <person name="Tsushima A."/>
            <person name="Hiroyama R."/>
            <person name="Narusaka M."/>
            <person name="Takano Y."/>
            <person name="Narusaka Y."/>
            <person name="Kawaradani M."/>
            <person name="Damm U."/>
            <person name="Shirasu K."/>
        </authorList>
    </citation>
    <scope>NUCLEOTIDE SEQUENCE [LARGE SCALE GENOMIC DNA]</scope>
    <source>
        <strain evidence="3 4">PG-2018a</strain>
    </source>
</reference>